<dbReference type="InterPro" id="IPR039935">
    <property type="entry name" value="YML079W-like"/>
</dbReference>
<evidence type="ECO:0000259" key="1">
    <source>
        <dbReference type="Pfam" id="PF06172"/>
    </source>
</evidence>
<reference evidence="3" key="1">
    <citation type="submission" date="2018-08" db="EMBL/GenBank/DDBJ databases">
        <authorList>
            <person name="Im W.T."/>
        </authorList>
    </citation>
    <scope>NUCLEOTIDE SEQUENCE [LARGE SCALE GENOMIC DNA]</scope>
    <source>
        <strain evidence="3">LA-28</strain>
    </source>
</reference>
<sequence length="147" mass="15683">MNARDIIAALAMKPHPEGGWYVETMRDNPNGGPNGERGHSTAIYFLLERGEQSAWHCVKDAVEVWHFHAGAALELRIAPASGPVEAITLGIDIAAGERPQAIVPAGHWQSAASLGEWTLVGCTVAPGFEFSSFEMAPAGWEPGQPLV</sequence>
<accession>A0A371XF27</accession>
<protein>
    <submittedName>
        <fullName evidence="2">Cupin domain-containing protein</fullName>
    </submittedName>
</protein>
<evidence type="ECO:0000313" key="3">
    <source>
        <dbReference type="Proteomes" id="UP000262379"/>
    </source>
</evidence>
<gene>
    <name evidence="2" type="ORF">DY251_09575</name>
</gene>
<dbReference type="CDD" id="cd06121">
    <property type="entry name" value="cupin_YML079wp"/>
    <property type="match status" value="1"/>
</dbReference>
<proteinExistence type="predicted"/>
<dbReference type="SUPFAM" id="SSF51182">
    <property type="entry name" value="RmlC-like cupins"/>
    <property type="match status" value="1"/>
</dbReference>
<feature type="domain" description="DUF985" evidence="1">
    <location>
        <begin position="5"/>
        <end position="136"/>
    </location>
</feature>
<dbReference type="RefSeq" id="WP_116623662.1">
    <property type="nucleotide sequence ID" value="NZ_QURN01000006.1"/>
</dbReference>
<dbReference type="Proteomes" id="UP000262379">
    <property type="component" value="Unassembled WGS sequence"/>
</dbReference>
<dbReference type="InterPro" id="IPR011051">
    <property type="entry name" value="RmlC_Cupin_sf"/>
</dbReference>
<dbReference type="PANTHER" id="PTHR33387:SF3">
    <property type="entry name" value="DUF985 DOMAIN-CONTAINING PROTEIN"/>
    <property type="match status" value="1"/>
</dbReference>
<dbReference type="AlphaFoldDB" id="A0A371XF27"/>
<dbReference type="EMBL" id="QURN01000006">
    <property type="protein sequence ID" value="RFC67828.1"/>
    <property type="molecule type" value="Genomic_DNA"/>
</dbReference>
<name>A0A371XF27_9HYPH</name>
<comment type="caution">
    <text evidence="2">The sequence shown here is derived from an EMBL/GenBank/DDBJ whole genome shotgun (WGS) entry which is preliminary data.</text>
</comment>
<dbReference type="Pfam" id="PF06172">
    <property type="entry name" value="Cupin_5"/>
    <property type="match status" value="1"/>
</dbReference>
<dbReference type="Gene3D" id="2.60.120.10">
    <property type="entry name" value="Jelly Rolls"/>
    <property type="match status" value="1"/>
</dbReference>
<dbReference type="PANTHER" id="PTHR33387">
    <property type="entry name" value="RMLC-LIKE JELLY ROLL FOLD PROTEIN"/>
    <property type="match status" value="1"/>
</dbReference>
<dbReference type="InterPro" id="IPR014710">
    <property type="entry name" value="RmlC-like_jellyroll"/>
</dbReference>
<evidence type="ECO:0000313" key="2">
    <source>
        <dbReference type="EMBL" id="RFC67828.1"/>
    </source>
</evidence>
<organism evidence="2 3">
    <name type="scientific">Mesorhizobium denitrificans</name>
    <dbReference type="NCBI Taxonomy" id="2294114"/>
    <lineage>
        <taxon>Bacteria</taxon>
        <taxon>Pseudomonadati</taxon>
        <taxon>Pseudomonadota</taxon>
        <taxon>Alphaproteobacteria</taxon>
        <taxon>Hyphomicrobiales</taxon>
        <taxon>Phyllobacteriaceae</taxon>
        <taxon>Mesorhizobium</taxon>
    </lineage>
</organism>
<keyword evidence="3" id="KW-1185">Reference proteome</keyword>
<dbReference type="InterPro" id="IPR009327">
    <property type="entry name" value="Cupin_DUF985"/>
</dbReference>